<name>A0AAV7UQK0_PLEWA</name>
<reference evidence="2" key="1">
    <citation type="journal article" date="2022" name="bioRxiv">
        <title>Sequencing and chromosome-scale assembly of the giantPleurodeles waltlgenome.</title>
        <authorList>
            <person name="Brown T."/>
            <person name="Elewa A."/>
            <person name="Iarovenko S."/>
            <person name="Subramanian E."/>
            <person name="Araus A.J."/>
            <person name="Petzold A."/>
            <person name="Susuki M."/>
            <person name="Suzuki K.-i.T."/>
            <person name="Hayashi T."/>
            <person name="Toyoda A."/>
            <person name="Oliveira C."/>
            <person name="Osipova E."/>
            <person name="Leigh N.D."/>
            <person name="Simon A."/>
            <person name="Yun M.H."/>
        </authorList>
    </citation>
    <scope>NUCLEOTIDE SEQUENCE</scope>
    <source>
        <strain evidence="2">20211129_DDA</strain>
        <tissue evidence="2">Liver</tissue>
    </source>
</reference>
<feature type="region of interest" description="Disordered" evidence="1">
    <location>
        <begin position="118"/>
        <end position="157"/>
    </location>
</feature>
<evidence type="ECO:0000256" key="1">
    <source>
        <dbReference type="SAM" id="MobiDB-lite"/>
    </source>
</evidence>
<comment type="caution">
    <text evidence="2">The sequence shown here is derived from an EMBL/GenBank/DDBJ whole genome shotgun (WGS) entry which is preliminary data.</text>
</comment>
<feature type="compositionally biased region" description="Basic and acidic residues" evidence="1">
    <location>
        <begin position="137"/>
        <end position="149"/>
    </location>
</feature>
<dbReference type="Proteomes" id="UP001066276">
    <property type="component" value="Chromosome 2_2"/>
</dbReference>
<dbReference type="PROSITE" id="PS51257">
    <property type="entry name" value="PROKAR_LIPOPROTEIN"/>
    <property type="match status" value="1"/>
</dbReference>
<organism evidence="2 3">
    <name type="scientific">Pleurodeles waltl</name>
    <name type="common">Iberian ribbed newt</name>
    <dbReference type="NCBI Taxonomy" id="8319"/>
    <lineage>
        <taxon>Eukaryota</taxon>
        <taxon>Metazoa</taxon>
        <taxon>Chordata</taxon>
        <taxon>Craniata</taxon>
        <taxon>Vertebrata</taxon>
        <taxon>Euteleostomi</taxon>
        <taxon>Amphibia</taxon>
        <taxon>Batrachia</taxon>
        <taxon>Caudata</taxon>
        <taxon>Salamandroidea</taxon>
        <taxon>Salamandridae</taxon>
        <taxon>Pleurodelinae</taxon>
        <taxon>Pleurodeles</taxon>
    </lineage>
</organism>
<dbReference type="AlphaFoldDB" id="A0AAV7UQK0"/>
<evidence type="ECO:0000313" key="2">
    <source>
        <dbReference type="EMBL" id="KAJ1191143.1"/>
    </source>
</evidence>
<keyword evidence="3" id="KW-1185">Reference proteome</keyword>
<feature type="compositionally biased region" description="Low complexity" evidence="1">
    <location>
        <begin position="120"/>
        <end position="133"/>
    </location>
</feature>
<accession>A0AAV7UQK0</accession>
<protein>
    <submittedName>
        <fullName evidence="2">Uncharacterized protein</fullName>
    </submittedName>
</protein>
<dbReference type="EMBL" id="JANPWB010000004">
    <property type="protein sequence ID" value="KAJ1191143.1"/>
    <property type="molecule type" value="Genomic_DNA"/>
</dbReference>
<sequence length="284" mass="30943">MRRASCVRATGYLKPWLALLPLVPMVVGCIVERTSVPIGGLLWYSPPLRARAVYSTLPRSPVREGLRYLLPASQGVRDAPASPKAAVLRLRSLLKKGLHGSRFLQWGEGGSHEAAATLSAGRPGLRLARGGPPVSRRGKEGEEQGERESLQTPTSSVSMAAYDDQGGDEYYVDDPVGSFEQDLVYALDASVRHTVNQALAQAIRPIKHHLIGFAEQQGSVAPSVSQMVEDPSLSGGSQALKPVTVSNLWRRGWRGAMMSRGQEEHQCLAMHFEPLPERTRRGSY</sequence>
<evidence type="ECO:0000313" key="3">
    <source>
        <dbReference type="Proteomes" id="UP001066276"/>
    </source>
</evidence>
<gene>
    <name evidence="2" type="ORF">NDU88_000459</name>
</gene>
<proteinExistence type="predicted"/>